<dbReference type="Proteomes" id="UP000660047">
    <property type="component" value="Unassembled WGS sequence"/>
</dbReference>
<sequence length="100" mass="11305">MSDINNNETDEMDIEMIDITYEDGTSCTCEIIAKFEVNDISYAALLPADDEDADIIVYRYSEQGDDVTLDEITDEAEFNDVADALDEILDDLEFNSDDEE</sequence>
<dbReference type="InterPro" id="IPR009711">
    <property type="entry name" value="UPF0473"/>
</dbReference>
<dbReference type="AlphaFoldDB" id="A0AAI9K139"/>
<accession>A0AAI9K139</accession>
<comment type="caution">
    <text evidence="1">The sequence shown here is derived from an EMBL/GenBank/DDBJ whole genome shotgun (WGS) entry which is preliminary data.</text>
</comment>
<protein>
    <recommendedName>
        <fullName evidence="3">DUF1292 domain-containing protein</fullName>
    </recommendedName>
</protein>
<name>A0AAI9K139_9FIRM</name>
<organism evidence="1 2">
    <name type="scientific">Coprococcus eutactus</name>
    <dbReference type="NCBI Taxonomy" id="33043"/>
    <lineage>
        <taxon>Bacteria</taxon>
        <taxon>Bacillati</taxon>
        <taxon>Bacillota</taxon>
        <taxon>Clostridia</taxon>
        <taxon>Lachnospirales</taxon>
        <taxon>Lachnospiraceae</taxon>
        <taxon>Coprococcus</taxon>
    </lineage>
</organism>
<reference evidence="1" key="1">
    <citation type="submission" date="2020-06" db="EMBL/GenBank/DDBJ databases">
        <title>Characterization of fructooligosaccharide metabolism and fructooligosaccharide-degrading enzymes in human commensal butyrate producers.</title>
        <authorList>
            <person name="Tanno H."/>
            <person name="Fujii T."/>
            <person name="Hirano K."/>
            <person name="Maeno S."/>
            <person name="Tonozuka T."/>
            <person name="Sakamoto M."/>
            <person name="Ohkuma M."/>
            <person name="Tochio T."/>
            <person name="Endo A."/>
        </authorList>
    </citation>
    <scope>NUCLEOTIDE SEQUENCE</scope>
    <source>
        <strain evidence="1">JCM 31265</strain>
    </source>
</reference>
<dbReference type="Pfam" id="PF06949">
    <property type="entry name" value="DUF1292"/>
    <property type="match status" value="1"/>
</dbReference>
<evidence type="ECO:0000313" key="2">
    <source>
        <dbReference type="Proteomes" id="UP000660047"/>
    </source>
</evidence>
<dbReference type="RefSeq" id="WP_015534151.1">
    <property type="nucleotide sequence ID" value="NZ_BLYL01000001.1"/>
</dbReference>
<evidence type="ECO:0000313" key="1">
    <source>
        <dbReference type="EMBL" id="GFO93338.1"/>
    </source>
</evidence>
<proteinExistence type="predicted"/>
<dbReference type="EMBL" id="BLYL01000001">
    <property type="protein sequence ID" value="GFO93338.1"/>
    <property type="molecule type" value="Genomic_DNA"/>
</dbReference>
<gene>
    <name evidence="1" type="ORF">COEU31_03840</name>
</gene>
<evidence type="ECO:0008006" key="3">
    <source>
        <dbReference type="Google" id="ProtNLM"/>
    </source>
</evidence>